<accession>A0A917LSM9</accession>
<feature type="transmembrane region" description="Helical" evidence="2">
    <location>
        <begin position="122"/>
        <end position="141"/>
    </location>
</feature>
<dbReference type="Pfam" id="PF13426">
    <property type="entry name" value="PAS_9"/>
    <property type="match status" value="1"/>
</dbReference>
<dbReference type="Pfam" id="PF08448">
    <property type="entry name" value="PAS_4"/>
    <property type="match status" value="1"/>
</dbReference>
<evidence type="ECO:0000259" key="6">
    <source>
        <dbReference type="PROSITE" id="PS50887"/>
    </source>
</evidence>
<proteinExistence type="predicted"/>
<dbReference type="InterPro" id="IPR000700">
    <property type="entry name" value="PAS-assoc_C"/>
</dbReference>
<dbReference type="Pfam" id="PF00563">
    <property type="entry name" value="EAL"/>
    <property type="match status" value="1"/>
</dbReference>
<dbReference type="PROSITE" id="PS50112">
    <property type="entry name" value="PAS"/>
    <property type="match status" value="1"/>
</dbReference>
<keyword evidence="8" id="KW-1185">Reference proteome</keyword>
<dbReference type="InterPro" id="IPR001633">
    <property type="entry name" value="EAL_dom"/>
</dbReference>
<protein>
    <recommendedName>
        <fullName evidence="9">Diguanylate cyclase/phosphodiesterase</fullName>
    </recommendedName>
</protein>
<keyword evidence="2" id="KW-0472">Membrane</keyword>
<keyword evidence="2" id="KW-0812">Transmembrane</keyword>
<evidence type="ECO:0000256" key="2">
    <source>
        <dbReference type="SAM" id="Phobius"/>
    </source>
</evidence>
<dbReference type="Gene3D" id="3.20.20.450">
    <property type="entry name" value="EAL domain"/>
    <property type="match status" value="1"/>
</dbReference>
<name>A0A917LSM9_9GAMM</name>
<feature type="domain" description="PAC" evidence="4">
    <location>
        <begin position="621"/>
        <end position="675"/>
    </location>
</feature>
<dbReference type="InterPro" id="IPR000014">
    <property type="entry name" value="PAS"/>
</dbReference>
<dbReference type="Proteomes" id="UP000627715">
    <property type="component" value="Unassembled WGS sequence"/>
</dbReference>
<dbReference type="PROSITE" id="PS50113">
    <property type="entry name" value="PAC"/>
    <property type="match status" value="1"/>
</dbReference>
<dbReference type="SMART" id="SM00267">
    <property type="entry name" value="GGDEF"/>
    <property type="match status" value="1"/>
</dbReference>
<feature type="transmembrane region" description="Helical" evidence="2">
    <location>
        <begin position="217"/>
        <end position="236"/>
    </location>
</feature>
<dbReference type="AlphaFoldDB" id="A0A917LSM9"/>
<evidence type="ECO:0000313" key="8">
    <source>
        <dbReference type="Proteomes" id="UP000627715"/>
    </source>
</evidence>
<evidence type="ECO:0000259" key="3">
    <source>
        <dbReference type="PROSITE" id="PS50112"/>
    </source>
</evidence>
<dbReference type="InterPro" id="IPR035965">
    <property type="entry name" value="PAS-like_dom_sf"/>
</dbReference>
<organism evidence="7 8">
    <name type="scientific">Pseudohongiella nitratireducens</name>
    <dbReference type="NCBI Taxonomy" id="1768907"/>
    <lineage>
        <taxon>Bacteria</taxon>
        <taxon>Pseudomonadati</taxon>
        <taxon>Pseudomonadota</taxon>
        <taxon>Gammaproteobacteria</taxon>
        <taxon>Pseudomonadales</taxon>
        <taxon>Pseudohongiellaceae</taxon>
        <taxon>Pseudohongiella</taxon>
    </lineage>
</organism>
<feature type="domain" description="GGDEF" evidence="6">
    <location>
        <begin position="707"/>
        <end position="839"/>
    </location>
</feature>
<dbReference type="PROSITE" id="PS50883">
    <property type="entry name" value="EAL"/>
    <property type="match status" value="1"/>
</dbReference>
<comment type="caution">
    <text evidence="7">The sequence shown here is derived from an EMBL/GenBank/DDBJ whole genome shotgun (WGS) entry which is preliminary data.</text>
</comment>
<dbReference type="CDD" id="cd01949">
    <property type="entry name" value="GGDEF"/>
    <property type="match status" value="1"/>
</dbReference>
<dbReference type="OrthoDB" id="1316910at2"/>
<gene>
    <name evidence="7" type="ORF">GCM10011403_09610</name>
</gene>
<dbReference type="Pfam" id="PF17159">
    <property type="entry name" value="MASE3"/>
    <property type="match status" value="1"/>
</dbReference>
<dbReference type="CDD" id="cd00130">
    <property type="entry name" value="PAS"/>
    <property type="match status" value="1"/>
</dbReference>
<dbReference type="InterPro" id="IPR033425">
    <property type="entry name" value="MASE3"/>
</dbReference>
<dbReference type="Pfam" id="PF00990">
    <property type="entry name" value="GGDEF"/>
    <property type="match status" value="1"/>
</dbReference>
<dbReference type="PROSITE" id="PS50887">
    <property type="entry name" value="GGDEF"/>
    <property type="match status" value="1"/>
</dbReference>
<dbReference type="CDD" id="cd01948">
    <property type="entry name" value="EAL"/>
    <property type="match status" value="1"/>
</dbReference>
<dbReference type="InterPro" id="IPR043128">
    <property type="entry name" value="Rev_trsase/Diguanyl_cyclase"/>
</dbReference>
<dbReference type="Gene3D" id="3.30.70.270">
    <property type="match status" value="1"/>
</dbReference>
<dbReference type="InterPro" id="IPR013656">
    <property type="entry name" value="PAS_4"/>
</dbReference>
<feature type="transmembrane region" description="Helical" evidence="2">
    <location>
        <begin position="46"/>
        <end position="68"/>
    </location>
</feature>
<dbReference type="PANTHER" id="PTHR44757:SF2">
    <property type="entry name" value="BIOFILM ARCHITECTURE MAINTENANCE PROTEIN MBAA"/>
    <property type="match status" value="1"/>
</dbReference>
<evidence type="ECO:0000256" key="1">
    <source>
        <dbReference type="ARBA" id="ARBA00022777"/>
    </source>
</evidence>
<dbReference type="InterPro" id="IPR000160">
    <property type="entry name" value="GGDEF_dom"/>
</dbReference>
<dbReference type="PANTHER" id="PTHR44757">
    <property type="entry name" value="DIGUANYLATE CYCLASE DGCP"/>
    <property type="match status" value="1"/>
</dbReference>
<dbReference type="EMBL" id="BMIY01000004">
    <property type="protein sequence ID" value="GGG54539.1"/>
    <property type="molecule type" value="Genomic_DNA"/>
</dbReference>
<dbReference type="InterPro" id="IPR052155">
    <property type="entry name" value="Biofilm_reg_signaling"/>
</dbReference>
<dbReference type="SMART" id="SM00052">
    <property type="entry name" value="EAL"/>
    <property type="match status" value="1"/>
</dbReference>
<feature type="transmembrane region" description="Helical" evidence="2">
    <location>
        <begin position="188"/>
        <end position="205"/>
    </location>
</feature>
<evidence type="ECO:0008006" key="9">
    <source>
        <dbReference type="Google" id="ProtNLM"/>
    </source>
</evidence>
<dbReference type="GO" id="GO:0016301">
    <property type="term" value="F:kinase activity"/>
    <property type="evidence" value="ECO:0007669"/>
    <property type="project" value="UniProtKB-KW"/>
</dbReference>
<dbReference type="NCBIfam" id="TIGR00229">
    <property type="entry name" value="sensory_box"/>
    <property type="match status" value="1"/>
</dbReference>
<dbReference type="SUPFAM" id="SSF141868">
    <property type="entry name" value="EAL domain-like"/>
    <property type="match status" value="1"/>
</dbReference>
<feature type="transmembrane region" description="Helical" evidence="2">
    <location>
        <begin position="16"/>
        <end position="34"/>
    </location>
</feature>
<dbReference type="Gene3D" id="3.30.450.20">
    <property type="entry name" value="PAS domain"/>
    <property type="match status" value="2"/>
</dbReference>
<dbReference type="InterPro" id="IPR035919">
    <property type="entry name" value="EAL_sf"/>
</dbReference>
<dbReference type="SUPFAM" id="SSF55073">
    <property type="entry name" value="Nucleotide cyclase"/>
    <property type="match status" value="1"/>
</dbReference>
<evidence type="ECO:0000259" key="4">
    <source>
        <dbReference type="PROSITE" id="PS50113"/>
    </source>
</evidence>
<keyword evidence="1" id="KW-0808">Transferase</keyword>
<evidence type="ECO:0000313" key="7">
    <source>
        <dbReference type="EMBL" id="GGG54539.1"/>
    </source>
</evidence>
<dbReference type="SMART" id="SM00086">
    <property type="entry name" value="PAC"/>
    <property type="match status" value="1"/>
</dbReference>
<dbReference type="NCBIfam" id="TIGR00254">
    <property type="entry name" value="GGDEF"/>
    <property type="match status" value="1"/>
</dbReference>
<dbReference type="InterPro" id="IPR029787">
    <property type="entry name" value="Nucleotide_cyclase"/>
</dbReference>
<keyword evidence="1" id="KW-0418">Kinase</keyword>
<feature type="transmembrane region" description="Helical" evidence="2">
    <location>
        <begin position="80"/>
        <end position="102"/>
    </location>
</feature>
<feature type="transmembrane region" description="Helical" evidence="2">
    <location>
        <begin position="148"/>
        <end position="168"/>
    </location>
</feature>
<dbReference type="RefSeq" id="WP_068812211.1">
    <property type="nucleotide sequence ID" value="NZ_BMIY01000004.1"/>
</dbReference>
<sequence length="1111" mass="123893">MSWSGVHQSHTRELQIAAVTAAVAIALAFLMYRLEPGIGRFITESTYLVLHTVFELITISIAFMIFTVSWQAQRSHGSKAVKWVGAMFLAVATLDLAHLVSFPGLPFMQGAEQANISQDFRTAARLFAAAGLLGLAVLPASQKRGAPWFYYLAPTLALVFITFALVIVRPSREASVLAADQRQSLLTLAEFIMLTVYLVAAAYFIRGTRSARRYNYSALALAVVLTTVSEVFFMIYNQMDSYFALTAHVYKVLAYLVLYRVLFVETIQKPWALLRRSEQRLEATLNALPDVLFELNHEGYVLDVRAERQTGLVDALARFLNKSLAEALPEQAAKVCAQAMQAAMESGYARGYMIQLNTWQGERYFSLSVSYLQAGQLDEGRYLILARDINESISHQRQLQHEARLNEGLLQLARKVSTQTELDILSFAVEHARYLTESQQACLFVLGENSGFRDVVFSGGSIDVPESFLESALSAVDPLILNEPGTELSDSHASGIDRVICLTAREDGIARLLFCVVNKPDQYGKRDLETLEILAEAVWQSIRRKRQDSALGNLSLALEQSPNSVMITGLNGAIEYVNDAFLRNTGFAKDEVIGAQPNIVKSNRNPPEVYHQMWDLLMQGKPWQGDLINRRKDGSEIPERVLIYPVRDNDGNIINYISHKEDLSALRAADEKIEQLANYDHLTQLPNRDILDQQYRHALNIAREYQESIAVFCLNLDNFRAINDALGQSAGDEVLRLVASRLQLALAVRDIVTRQSADTFVAMLPGVGRERAATIASGLLNVIESPLWVHDRELNLTASVGVALYPGDGEALEILLMRAEAAMFEVKASGRNSIRFFEPKMRSQTSRFLEISNHLKHAIDNNELELVYQPQYSFAEQRVVAAEALLRWNDAELGRISPADFIPVAESNGFIIPISDWVVNTASRQLAEWRSQGLSDLVLAINLSAVQFRQSELSKHLAAIVSRHGVDPGSIEFELTEAVALQDPVLASLTMQRLKKQGFHLSIDDFGTGYSSMSYLKRFSVEKLKIDQSFVKDLKDSESDRAIVKAIIEMAHSLGMKTIAEGVETQQQLVILEGYGCDEIQGYLYSKPLSAKDFLEFLATNSKISLDGLRH</sequence>
<dbReference type="SUPFAM" id="SSF55785">
    <property type="entry name" value="PYP-like sensor domain (PAS domain)"/>
    <property type="match status" value="2"/>
</dbReference>
<keyword evidence="2" id="KW-1133">Transmembrane helix</keyword>
<reference evidence="7" key="2">
    <citation type="submission" date="2020-09" db="EMBL/GenBank/DDBJ databases">
        <authorList>
            <person name="Sun Q."/>
            <person name="Zhou Y."/>
        </authorList>
    </citation>
    <scope>NUCLEOTIDE SEQUENCE</scope>
    <source>
        <strain evidence="7">CGMCC 1.15425</strain>
    </source>
</reference>
<feature type="domain" description="EAL" evidence="5">
    <location>
        <begin position="848"/>
        <end position="1102"/>
    </location>
</feature>
<feature type="domain" description="PAS" evidence="3">
    <location>
        <begin position="550"/>
        <end position="594"/>
    </location>
</feature>
<dbReference type="InterPro" id="IPR001610">
    <property type="entry name" value="PAC"/>
</dbReference>
<dbReference type="SMART" id="SM00091">
    <property type="entry name" value="PAS"/>
    <property type="match status" value="2"/>
</dbReference>
<reference evidence="7" key="1">
    <citation type="journal article" date="2014" name="Int. J. Syst. Evol. Microbiol.">
        <title>Complete genome sequence of Corynebacterium casei LMG S-19264T (=DSM 44701T), isolated from a smear-ripened cheese.</title>
        <authorList>
            <consortium name="US DOE Joint Genome Institute (JGI-PGF)"/>
            <person name="Walter F."/>
            <person name="Albersmeier A."/>
            <person name="Kalinowski J."/>
            <person name="Ruckert C."/>
        </authorList>
    </citation>
    <scope>NUCLEOTIDE SEQUENCE</scope>
    <source>
        <strain evidence="7">CGMCC 1.15425</strain>
    </source>
</reference>
<evidence type="ECO:0000259" key="5">
    <source>
        <dbReference type="PROSITE" id="PS50883"/>
    </source>
</evidence>